<gene>
    <name evidence="1" type="ORF">AVEN_261334_1</name>
</gene>
<comment type="caution">
    <text evidence="1">The sequence shown here is derived from an EMBL/GenBank/DDBJ whole genome shotgun (WGS) entry which is preliminary data.</text>
</comment>
<name>A0A4Y2JP64_ARAVE</name>
<evidence type="ECO:0000313" key="1">
    <source>
        <dbReference type="EMBL" id="GBM92181.1"/>
    </source>
</evidence>
<sequence length="91" mass="10415">MGCIIERITPDPKENRVDSENLLSLLDVLAYYMQHVVTNSFAVIYFKLALLPCHTCCRLTDLQSKIAPTLLQTKIAIWDVIRNEVVKTLPR</sequence>
<dbReference type="AlphaFoldDB" id="A0A4Y2JP64"/>
<evidence type="ECO:0000313" key="2">
    <source>
        <dbReference type="Proteomes" id="UP000499080"/>
    </source>
</evidence>
<protein>
    <submittedName>
        <fullName evidence="1">Uncharacterized protein</fullName>
    </submittedName>
</protein>
<dbReference type="EMBL" id="BGPR01111485">
    <property type="protein sequence ID" value="GBM92181.1"/>
    <property type="molecule type" value="Genomic_DNA"/>
</dbReference>
<proteinExistence type="predicted"/>
<dbReference type="Proteomes" id="UP000499080">
    <property type="component" value="Unassembled WGS sequence"/>
</dbReference>
<keyword evidence="2" id="KW-1185">Reference proteome</keyword>
<accession>A0A4Y2JP64</accession>
<organism evidence="1 2">
    <name type="scientific">Araneus ventricosus</name>
    <name type="common">Orbweaver spider</name>
    <name type="synonym">Epeira ventricosa</name>
    <dbReference type="NCBI Taxonomy" id="182803"/>
    <lineage>
        <taxon>Eukaryota</taxon>
        <taxon>Metazoa</taxon>
        <taxon>Ecdysozoa</taxon>
        <taxon>Arthropoda</taxon>
        <taxon>Chelicerata</taxon>
        <taxon>Arachnida</taxon>
        <taxon>Araneae</taxon>
        <taxon>Araneomorphae</taxon>
        <taxon>Entelegynae</taxon>
        <taxon>Araneoidea</taxon>
        <taxon>Araneidae</taxon>
        <taxon>Araneus</taxon>
    </lineage>
</organism>
<reference evidence="1 2" key="1">
    <citation type="journal article" date="2019" name="Sci. Rep.">
        <title>Orb-weaving spider Araneus ventricosus genome elucidates the spidroin gene catalogue.</title>
        <authorList>
            <person name="Kono N."/>
            <person name="Nakamura H."/>
            <person name="Ohtoshi R."/>
            <person name="Moran D.A.P."/>
            <person name="Shinohara A."/>
            <person name="Yoshida Y."/>
            <person name="Fujiwara M."/>
            <person name="Mori M."/>
            <person name="Tomita M."/>
            <person name="Arakawa K."/>
        </authorList>
    </citation>
    <scope>NUCLEOTIDE SEQUENCE [LARGE SCALE GENOMIC DNA]</scope>
</reference>